<name>A0A3S5EWH8_ACTVI</name>
<gene>
    <name evidence="1" type="ORF">NCTC10951_01989</name>
</gene>
<reference evidence="1 2" key="1">
    <citation type="submission" date="2018-12" db="EMBL/GenBank/DDBJ databases">
        <authorList>
            <consortium name="Pathogen Informatics"/>
        </authorList>
    </citation>
    <scope>NUCLEOTIDE SEQUENCE [LARGE SCALE GENOMIC DNA]</scope>
    <source>
        <strain evidence="1 2">NCTC10951</strain>
    </source>
</reference>
<evidence type="ECO:0000313" key="2">
    <source>
        <dbReference type="Proteomes" id="UP000268658"/>
    </source>
</evidence>
<dbReference type="KEGG" id="avc:NCTC10951_01989"/>
<organism evidence="1 2">
    <name type="scientific">Actinomyces viscosus</name>
    <dbReference type="NCBI Taxonomy" id="1656"/>
    <lineage>
        <taxon>Bacteria</taxon>
        <taxon>Bacillati</taxon>
        <taxon>Actinomycetota</taxon>
        <taxon>Actinomycetes</taxon>
        <taxon>Actinomycetales</taxon>
        <taxon>Actinomycetaceae</taxon>
        <taxon>Actinomyces</taxon>
    </lineage>
</organism>
<dbReference type="RefSeq" id="WP_232022998.1">
    <property type="nucleotide sequence ID" value="NZ_JASPER010000043.1"/>
</dbReference>
<sequence length="69" mass="7504">MRPLAPAACDEILPDFPTLAEAYSPEPIDWEEAVRIVGEVLGSKRLGRQALEAHRARGLGLEAHRALTA</sequence>
<dbReference type="EMBL" id="LR134477">
    <property type="protein sequence ID" value="VEI17042.1"/>
    <property type="molecule type" value="Genomic_DNA"/>
</dbReference>
<proteinExistence type="predicted"/>
<protein>
    <submittedName>
        <fullName evidence="1">Uncharacterized protein</fullName>
    </submittedName>
</protein>
<dbReference type="AlphaFoldDB" id="A0A3S5EWH8"/>
<evidence type="ECO:0000313" key="1">
    <source>
        <dbReference type="EMBL" id="VEI17042.1"/>
    </source>
</evidence>
<accession>A0A3S5EWH8</accession>
<dbReference type="Proteomes" id="UP000268658">
    <property type="component" value="Chromosome"/>
</dbReference>